<accession>A0A923S1F0</accession>
<dbReference type="AlphaFoldDB" id="A0A923S1F0"/>
<name>A0A923S1F0_9BURK</name>
<feature type="compositionally biased region" description="Polar residues" evidence="1">
    <location>
        <begin position="1"/>
        <end position="10"/>
    </location>
</feature>
<sequence>MSLFSTSSAPALSREEARERMEEIRRTMTDLASSCGGRASAGLAMRVHYAADVQALWFMRSELMGLLAISRGEGAAREAIEKLGAMFNGLLPEGLRPRTTSLGHGPDDLPLR</sequence>
<reference evidence="2" key="1">
    <citation type="submission" date="2020-08" db="EMBL/GenBank/DDBJ databases">
        <title>Ramlibacter sp. GTP1 16S ribosomal RNA gene genome sequencing and assembly.</title>
        <authorList>
            <person name="Kang M."/>
        </authorList>
    </citation>
    <scope>NUCLEOTIDE SEQUENCE</scope>
    <source>
        <strain evidence="2">GTP1</strain>
    </source>
</reference>
<dbReference type="RefSeq" id="WP_187080818.1">
    <property type="nucleotide sequence ID" value="NZ_JACORU010000002.1"/>
</dbReference>
<organism evidence="2 3">
    <name type="scientific">Ramlibacter albus</name>
    <dbReference type="NCBI Taxonomy" id="2079448"/>
    <lineage>
        <taxon>Bacteria</taxon>
        <taxon>Pseudomonadati</taxon>
        <taxon>Pseudomonadota</taxon>
        <taxon>Betaproteobacteria</taxon>
        <taxon>Burkholderiales</taxon>
        <taxon>Comamonadaceae</taxon>
        <taxon>Ramlibacter</taxon>
    </lineage>
</organism>
<feature type="compositionally biased region" description="Basic and acidic residues" evidence="1">
    <location>
        <begin position="13"/>
        <end position="22"/>
    </location>
</feature>
<keyword evidence="3" id="KW-1185">Reference proteome</keyword>
<dbReference type="EMBL" id="JACORU010000002">
    <property type="protein sequence ID" value="MBC5764344.1"/>
    <property type="molecule type" value="Genomic_DNA"/>
</dbReference>
<protein>
    <submittedName>
        <fullName evidence="2">Uncharacterized protein</fullName>
    </submittedName>
</protein>
<feature type="region of interest" description="Disordered" evidence="1">
    <location>
        <begin position="1"/>
        <end position="22"/>
    </location>
</feature>
<dbReference type="Proteomes" id="UP000596827">
    <property type="component" value="Unassembled WGS sequence"/>
</dbReference>
<evidence type="ECO:0000313" key="2">
    <source>
        <dbReference type="EMBL" id="MBC5764344.1"/>
    </source>
</evidence>
<gene>
    <name evidence="2" type="ORF">H8R02_07785</name>
</gene>
<evidence type="ECO:0000256" key="1">
    <source>
        <dbReference type="SAM" id="MobiDB-lite"/>
    </source>
</evidence>
<evidence type="ECO:0000313" key="3">
    <source>
        <dbReference type="Proteomes" id="UP000596827"/>
    </source>
</evidence>
<proteinExistence type="predicted"/>
<comment type="caution">
    <text evidence="2">The sequence shown here is derived from an EMBL/GenBank/DDBJ whole genome shotgun (WGS) entry which is preliminary data.</text>
</comment>